<sequence length="294" mass="33439">MILNWGINMLPLKTYFHNKRRLIPSAAAAEDSNRSLRSDTDKLRSQLSQLQSEAELTRSKANNARLRLMRLSEAAENLQQRAATKVLVNKEAEARELLIQKKKLMRTLEKLKNRIKVLDELTVKINEAISLKETQLIGNVGMNPELKQAEDSSQIRFISPKDESGEDLNDRNLPDEGCIKQGQNYELEDQKSEAVPSGDLKETTSEKVVTSNDDNIISCFKDISTYEGFLEYVDGQLRQIESDLFMFVRISSLILGNEEKQMKAKVQQTSEILEDVHNIRKKIASVIKTKEGET</sequence>
<evidence type="ECO:0000256" key="1">
    <source>
        <dbReference type="SAM" id="Coils"/>
    </source>
</evidence>
<organism evidence="2 3">
    <name type="scientific">Iris pallida</name>
    <name type="common">Sweet iris</name>
    <dbReference type="NCBI Taxonomy" id="29817"/>
    <lineage>
        <taxon>Eukaryota</taxon>
        <taxon>Viridiplantae</taxon>
        <taxon>Streptophyta</taxon>
        <taxon>Embryophyta</taxon>
        <taxon>Tracheophyta</taxon>
        <taxon>Spermatophyta</taxon>
        <taxon>Magnoliopsida</taxon>
        <taxon>Liliopsida</taxon>
        <taxon>Asparagales</taxon>
        <taxon>Iridaceae</taxon>
        <taxon>Iridoideae</taxon>
        <taxon>Irideae</taxon>
        <taxon>Iris</taxon>
    </lineage>
</organism>
<evidence type="ECO:0000313" key="3">
    <source>
        <dbReference type="Proteomes" id="UP001140949"/>
    </source>
</evidence>
<reference evidence="2" key="1">
    <citation type="journal article" date="2023" name="GigaByte">
        <title>Genome assembly of the bearded iris, Iris pallida Lam.</title>
        <authorList>
            <person name="Bruccoleri R.E."/>
            <person name="Oakeley E.J."/>
            <person name="Faust A.M.E."/>
            <person name="Altorfer M."/>
            <person name="Dessus-Babus S."/>
            <person name="Burckhardt D."/>
            <person name="Oertli M."/>
            <person name="Naumann U."/>
            <person name="Petersen F."/>
            <person name="Wong J."/>
        </authorList>
    </citation>
    <scope>NUCLEOTIDE SEQUENCE</scope>
    <source>
        <strain evidence="2">GSM-AAB239-AS_SAM_17_03QT</strain>
    </source>
</reference>
<dbReference type="PANTHER" id="PTHR37174:SF2">
    <property type="entry name" value="FORKHEAD-ASSOCIATED DOMAIN PROTEIN"/>
    <property type="match status" value="1"/>
</dbReference>
<evidence type="ECO:0000313" key="2">
    <source>
        <dbReference type="EMBL" id="KAJ6811176.1"/>
    </source>
</evidence>
<feature type="coiled-coil region" evidence="1">
    <location>
        <begin position="33"/>
        <end position="128"/>
    </location>
</feature>
<dbReference type="AlphaFoldDB" id="A0AAX6F4B1"/>
<comment type="caution">
    <text evidence="2">The sequence shown here is derived from an EMBL/GenBank/DDBJ whole genome shotgun (WGS) entry which is preliminary data.</text>
</comment>
<gene>
    <name evidence="2" type="ORF">M6B38_155560</name>
</gene>
<reference evidence="2" key="2">
    <citation type="submission" date="2023-04" db="EMBL/GenBank/DDBJ databases">
        <authorList>
            <person name="Bruccoleri R.E."/>
            <person name="Oakeley E.J."/>
            <person name="Faust A.-M."/>
            <person name="Dessus-Babus S."/>
            <person name="Altorfer M."/>
            <person name="Burckhardt D."/>
            <person name="Oertli M."/>
            <person name="Naumann U."/>
            <person name="Petersen F."/>
            <person name="Wong J."/>
        </authorList>
    </citation>
    <scope>NUCLEOTIDE SEQUENCE</scope>
    <source>
        <strain evidence="2">GSM-AAB239-AS_SAM_17_03QT</strain>
        <tissue evidence="2">Leaf</tissue>
    </source>
</reference>
<dbReference type="PANTHER" id="PTHR37174">
    <property type="entry name" value="FORKHEAD-ASSOCIATED DOMAIN PROTEIN"/>
    <property type="match status" value="1"/>
</dbReference>
<dbReference type="EMBL" id="JANAVB010031819">
    <property type="protein sequence ID" value="KAJ6811176.1"/>
    <property type="molecule type" value="Genomic_DNA"/>
</dbReference>
<keyword evidence="1" id="KW-0175">Coiled coil</keyword>
<protein>
    <submittedName>
        <fullName evidence="2">Uncharacterized protein</fullName>
    </submittedName>
</protein>
<proteinExistence type="predicted"/>
<accession>A0AAX6F4B1</accession>
<keyword evidence="3" id="KW-1185">Reference proteome</keyword>
<name>A0AAX6F4B1_IRIPA</name>
<dbReference type="Proteomes" id="UP001140949">
    <property type="component" value="Unassembled WGS sequence"/>
</dbReference>